<dbReference type="Pfam" id="PF00160">
    <property type="entry name" value="Pro_isomerase"/>
    <property type="match status" value="1"/>
</dbReference>
<dbReference type="Proteomes" id="UP000277871">
    <property type="component" value="Unassembled WGS sequence"/>
</dbReference>
<evidence type="ECO:0000313" key="11">
    <source>
        <dbReference type="Proteomes" id="UP000277871"/>
    </source>
</evidence>
<feature type="domain" description="PPIase cyclophilin-type" evidence="9">
    <location>
        <begin position="16"/>
        <end position="181"/>
    </location>
</feature>
<dbReference type="PROSITE" id="PS50072">
    <property type="entry name" value="CSA_PPIASE_2"/>
    <property type="match status" value="1"/>
</dbReference>
<dbReference type="InterPro" id="IPR024936">
    <property type="entry name" value="Cyclophilin-type_PPIase"/>
</dbReference>
<comment type="caution">
    <text evidence="10">The sequence shown here is derived from an EMBL/GenBank/DDBJ whole genome shotgun (WGS) entry which is preliminary data.</text>
</comment>
<sequence length="184" mass="19929">MTAMTSANATHKATIHTNHGDIVVELFGNHAPKTVKNFVGLSDGTQEWADPRTGEKQDGPLYKDVVFHRIIKDFMIQGGDPLGQGIGGPGYNFDDEIHPELNFNAPYMLAMANAGTRNGRGTNGSQFFITTAPTTWLQGKHTIFGEVADDASKKVVDELNDVRTGGQDRPVEDCVISSIDVEAL</sequence>
<dbReference type="PRINTS" id="PR00153">
    <property type="entry name" value="CSAPPISMRASE"/>
</dbReference>
<evidence type="ECO:0000256" key="4">
    <source>
        <dbReference type="ARBA" id="ARBA00007365"/>
    </source>
</evidence>
<dbReference type="GO" id="GO:0005737">
    <property type="term" value="C:cytoplasm"/>
    <property type="evidence" value="ECO:0007669"/>
    <property type="project" value="UniProtKB-SubCell"/>
</dbReference>
<comment type="similarity">
    <text evidence="4 8">Belongs to the cyclophilin-type PPIase family.</text>
</comment>
<dbReference type="AlphaFoldDB" id="A0A3L9L702"/>
<evidence type="ECO:0000256" key="3">
    <source>
        <dbReference type="ARBA" id="ARBA00004496"/>
    </source>
</evidence>
<organism evidence="10 11">
    <name type="scientific">Kocuria tytonicola</name>
    <dbReference type="NCBI Taxonomy" id="2055946"/>
    <lineage>
        <taxon>Bacteria</taxon>
        <taxon>Bacillati</taxon>
        <taxon>Actinomycetota</taxon>
        <taxon>Actinomycetes</taxon>
        <taxon>Micrococcales</taxon>
        <taxon>Micrococcaceae</taxon>
        <taxon>Kocuria</taxon>
    </lineage>
</organism>
<evidence type="ECO:0000313" key="10">
    <source>
        <dbReference type="EMBL" id="RLY93934.1"/>
    </source>
</evidence>
<keyword evidence="7 8" id="KW-0413">Isomerase</keyword>
<dbReference type="GO" id="GO:0003755">
    <property type="term" value="F:peptidyl-prolyl cis-trans isomerase activity"/>
    <property type="evidence" value="ECO:0007669"/>
    <property type="project" value="UniProtKB-UniRule"/>
</dbReference>
<comment type="catalytic activity">
    <reaction evidence="1 8">
        <text>[protein]-peptidylproline (omega=180) = [protein]-peptidylproline (omega=0)</text>
        <dbReference type="Rhea" id="RHEA:16237"/>
        <dbReference type="Rhea" id="RHEA-COMP:10747"/>
        <dbReference type="Rhea" id="RHEA-COMP:10748"/>
        <dbReference type="ChEBI" id="CHEBI:83833"/>
        <dbReference type="ChEBI" id="CHEBI:83834"/>
        <dbReference type="EC" id="5.2.1.8"/>
    </reaction>
</comment>
<evidence type="ECO:0000256" key="6">
    <source>
        <dbReference type="ARBA" id="ARBA00023110"/>
    </source>
</evidence>
<evidence type="ECO:0000256" key="5">
    <source>
        <dbReference type="ARBA" id="ARBA00022490"/>
    </source>
</evidence>
<dbReference type="CDD" id="cd00317">
    <property type="entry name" value="cyclophilin"/>
    <property type="match status" value="1"/>
</dbReference>
<evidence type="ECO:0000256" key="1">
    <source>
        <dbReference type="ARBA" id="ARBA00000971"/>
    </source>
</evidence>
<name>A0A3L9L702_9MICC</name>
<gene>
    <name evidence="10" type="ORF">EAE32_01430</name>
</gene>
<dbReference type="RefSeq" id="WP_121863943.1">
    <property type="nucleotide sequence ID" value="NZ_RDEX01000001.1"/>
</dbReference>
<keyword evidence="5" id="KW-0963">Cytoplasm</keyword>
<dbReference type="PANTHER" id="PTHR45625">
    <property type="entry name" value="PEPTIDYL-PROLYL CIS-TRANS ISOMERASE-RELATED"/>
    <property type="match status" value="1"/>
</dbReference>
<dbReference type="EMBL" id="RDEX01000001">
    <property type="protein sequence ID" value="RLY93934.1"/>
    <property type="molecule type" value="Genomic_DNA"/>
</dbReference>
<dbReference type="InterPro" id="IPR044666">
    <property type="entry name" value="Cyclophilin_A-like"/>
</dbReference>
<dbReference type="PANTHER" id="PTHR45625:SF4">
    <property type="entry name" value="PEPTIDYLPROLYL ISOMERASE DOMAIN AND WD REPEAT-CONTAINING PROTEIN 1"/>
    <property type="match status" value="1"/>
</dbReference>
<evidence type="ECO:0000256" key="2">
    <source>
        <dbReference type="ARBA" id="ARBA00002388"/>
    </source>
</evidence>
<dbReference type="InterPro" id="IPR020892">
    <property type="entry name" value="Cyclophilin-type_PPIase_CS"/>
</dbReference>
<dbReference type="FunFam" id="2.40.100.10:FF:000028">
    <property type="entry name" value="Peptidyl-prolyl cis-trans isomerase"/>
    <property type="match status" value="1"/>
</dbReference>
<reference evidence="10 11" key="1">
    <citation type="submission" date="2018-10" db="EMBL/GenBank/DDBJ databases">
        <title>Kocuria tytonicola, new bacteria from the preen glands of American barn owls (Tyto furcata).</title>
        <authorList>
            <person name="Braun M.S."/>
            <person name="Wang E."/>
            <person name="Zimmermann S."/>
            <person name="Boutin S."/>
            <person name="Wagner H."/>
            <person name="Wink M."/>
        </authorList>
    </citation>
    <scope>NUCLEOTIDE SEQUENCE [LARGE SCALE GENOMIC DNA]</scope>
    <source>
        <strain evidence="10 11">473</strain>
    </source>
</reference>
<dbReference type="PROSITE" id="PS00170">
    <property type="entry name" value="CSA_PPIASE_1"/>
    <property type="match status" value="1"/>
</dbReference>
<evidence type="ECO:0000259" key="9">
    <source>
        <dbReference type="PROSITE" id="PS50072"/>
    </source>
</evidence>
<dbReference type="GO" id="GO:0006457">
    <property type="term" value="P:protein folding"/>
    <property type="evidence" value="ECO:0007669"/>
    <property type="project" value="InterPro"/>
</dbReference>
<evidence type="ECO:0000256" key="8">
    <source>
        <dbReference type="RuleBase" id="RU363019"/>
    </source>
</evidence>
<comment type="subcellular location">
    <subcellularLocation>
        <location evidence="3">Cytoplasm</location>
    </subcellularLocation>
</comment>
<keyword evidence="11" id="KW-1185">Reference proteome</keyword>
<dbReference type="Gene3D" id="2.40.100.10">
    <property type="entry name" value="Cyclophilin-like"/>
    <property type="match status" value="1"/>
</dbReference>
<accession>A0A3L9L702</accession>
<comment type="function">
    <text evidence="2 8">PPIases accelerate the folding of proteins. It catalyzes the cis-trans isomerization of proline imidic peptide bonds in oligopeptides.</text>
</comment>
<protein>
    <recommendedName>
        <fullName evidence="8">Peptidyl-prolyl cis-trans isomerase</fullName>
        <shortName evidence="8">PPIase</shortName>
        <ecNumber evidence="8">5.2.1.8</ecNumber>
    </recommendedName>
</protein>
<proteinExistence type="inferred from homology"/>
<dbReference type="SUPFAM" id="SSF50891">
    <property type="entry name" value="Cyclophilin-like"/>
    <property type="match status" value="1"/>
</dbReference>
<dbReference type="InterPro" id="IPR002130">
    <property type="entry name" value="Cyclophilin-type_PPIase_dom"/>
</dbReference>
<dbReference type="PIRSF" id="PIRSF001467">
    <property type="entry name" value="Peptidylpro_ismrse"/>
    <property type="match status" value="1"/>
</dbReference>
<evidence type="ECO:0000256" key="7">
    <source>
        <dbReference type="ARBA" id="ARBA00023235"/>
    </source>
</evidence>
<dbReference type="EC" id="5.2.1.8" evidence="8"/>
<dbReference type="InterPro" id="IPR029000">
    <property type="entry name" value="Cyclophilin-like_dom_sf"/>
</dbReference>
<keyword evidence="6 8" id="KW-0697">Rotamase</keyword>